<dbReference type="InterPro" id="IPR003812">
    <property type="entry name" value="Fido"/>
</dbReference>
<dbReference type="PROSITE" id="PS51459">
    <property type="entry name" value="FIDO"/>
    <property type="match status" value="1"/>
</dbReference>
<dbReference type="PANTHER" id="PTHR39426:SF1">
    <property type="entry name" value="HOMOLOGY TO DEATH-ON-CURING PROTEIN OF PHAGE P1"/>
    <property type="match status" value="1"/>
</dbReference>
<sequence>MSGPVLHPTIDAVLAIHAEVLAAHGGSPGLRSRELLESAIAAPQATMMGETMMSDPIEIAAAYFFYLCSNHPFVDGNKRVALATCLVFLCENGLLKNEELDVDAWESLTLGVAAGVLSRDEVTQKLRILIS</sequence>
<name>A0A7W7YAL9_9BACT</name>
<dbReference type="GO" id="GO:0016301">
    <property type="term" value="F:kinase activity"/>
    <property type="evidence" value="ECO:0007669"/>
    <property type="project" value="InterPro"/>
</dbReference>
<comment type="caution">
    <text evidence="2">The sequence shown here is derived from an EMBL/GenBank/DDBJ whole genome shotgun (WGS) entry which is preliminary data.</text>
</comment>
<dbReference type="NCBIfam" id="TIGR01550">
    <property type="entry name" value="DOC_P1"/>
    <property type="match status" value="1"/>
</dbReference>
<evidence type="ECO:0000313" key="3">
    <source>
        <dbReference type="Proteomes" id="UP000590740"/>
    </source>
</evidence>
<dbReference type="AlphaFoldDB" id="A0A7W7YAL9"/>
<protein>
    <submittedName>
        <fullName evidence="2">Death-on-curing protein</fullName>
    </submittedName>
</protein>
<dbReference type="Pfam" id="PF02661">
    <property type="entry name" value="Fic"/>
    <property type="match status" value="1"/>
</dbReference>
<reference evidence="2 3" key="1">
    <citation type="submission" date="2020-08" db="EMBL/GenBank/DDBJ databases">
        <title>Genomic Encyclopedia of Type Strains, Phase IV (KMG-IV): sequencing the most valuable type-strain genomes for metagenomic binning, comparative biology and taxonomic classification.</title>
        <authorList>
            <person name="Goeker M."/>
        </authorList>
    </citation>
    <scope>NUCLEOTIDE SEQUENCE [LARGE SCALE GENOMIC DNA]</scope>
    <source>
        <strain evidence="2 3">DSM 12252</strain>
    </source>
</reference>
<evidence type="ECO:0000259" key="1">
    <source>
        <dbReference type="PROSITE" id="PS51459"/>
    </source>
</evidence>
<dbReference type="PANTHER" id="PTHR39426">
    <property type="entry name" value="HOMOLOGY TO DEATH-ON-CURING PROTEIN OF PHAGE P1"/>
    <property type="match status" value="1"/>
</dbReference>
<feature type="domain" description="Fido" evidence="1">
    <location>
        <begin position="8"/>
        <end position="131"/>
    </location>
</feature>
<dbReference type="Gene3D" id="1.20.120.1870">
    <property type="entry name" value="Fic/DOC protein, Fido domain"/>
    <property type="match status" value="1"/>
</dbReference>
<dbReference type="InterPro" id="IPR036597">
    <property type="entry name" value="Fido-like_dom_sf"/>
</dbReference>
<dbReference type="SUPFAM" id="SSF140931">
    <property type="entry name" value="Fic-like"/>
    <property type="match status" value="1"/>
</dbReference>
<dbReference type="RefSeq" id="WP_184339499.1">
    <property type="nucleotide sequence ID" value="NZ_JACHIG010000004.1"/>
</dbReference>
<organism evidence="2 3">
    <name type="scientific">Prosthecobacter vanneervenii</name>
    <dbReference type="NCBI Taxonomy" id="48466"/>
    <lineage>
        <taxon>Bacteria</taxon>
        <taxon>Pseudomonadati</taxon>
        <taxon>Verrucomicrobiota</taxon>
        <taxon>Verrucomicrobiia</taxon>
        <taxon>Verrucomicrobiales</taxon>
        <taxon>Verrucomicrobiaceae</taxon>
        <taxon>Prosthecobacter</taxon>
    </lineage>
</organism>
<dbReference type="Proteomes" id="UP000590740">
    <property type="component" value="Unassembled WGS sequence"/>
</dbReference>
<keyword evidence="3" id="KW-1185">Reference proteome</keyword>
<dbReference type="InterPro" id="IPR053737">
    <property type="entry name" value="Type_II_TA_Toxin"/>
</dbReference>
<accession>A0A7W7YAL9</accession>
<dbReference type="PIRSF" id="PIRSF018297">
    <property type="entry name" value="Doc"/>
    <property type="match status" value="1"/>
</dbReference>
<gene>
    <name evidence="2" type="ORF">HNQ65_002156</name>
</gene>
<proteinExistence type="predicted"/>
<dbReference type="EMBL" id="JACHIG010000004">
    <property type="protein sequence ID" value="MBB5032574.1"/>
    <property type="molecule type" value="Genomic_DNA"/>
</dbReference>
<evidence type="ECO:0000313" key="2">
    <source>
        <dbReference type="EMBL" id="MBB5032574.1"/>
    </source>
</evidence>
<dbReference type="InterPro" id="IPR006440">
    <property type="entry name" value="Doc"/>
</dbReference>